<name>G4SX14_META2</name>
<gene>
    <name evidence="2" type="ordered locus">MEALZ_1380</name>
</gene>
<evidence type="ECO:0000259" key="1">
    <source>
        <dbReference type="Pfam" id="PF02627"/>
    </source>
</evidence>
<dbReference type="HOGENOM" id="CLU_082760_5_1_6"/>
<organism evidence="2 3">
    <name type="scientific">Methylotuvimicrobium alcaliphilum (strain DSM 19304 / NCIMB 14124 / VKM B-2133 / 20Z)</name>
    <name type="common">Methylomicrobium alcaliphilum</name>
    <dbReference type="NCBI Taxonomy" id="1091494"/>
    <lineage>
        <taxon>Bacteria</taxon>
        <taxon>Pseudomonadati</taxon>
        <taxon>Pseudomonadota</taxon>
        <taxon>Gammaproteobacteria</taxon>
        <taxon>Methylococcales</taxon>
        <taxon>Methylococcaceae</taxon>
        <taxon>Methylotuvimicrobium</taxon>
    </lineage>
</organism>
<evidence type="ECO:0000313" key="2">
    <source>
        <dbReference type="EMBL" id="CCE23069.1"/>
    </source>
</evidence>
<dbReference type="Proteomes" id="UP000008315">
    <property type="component" value="Chromosome"/>
</dbReference>
<dbReference type="GO" id="GO:0051920">
    <property type="term" value="F:peroxiredoxin activity"/>
    <property type="evidence" value="ECO:0007669"/>
    <property type="project" value="InterPro"/>
</dbReference>
<reference evidence="3" key="1">
    <citation type="journal article" date="2012" name="J. Bacteriol.">
        <title>Genome sequence of the haloalkaliphilic methanotrophic bacterium Methylomicrobium alcaliphilum 20Z.</title>
        <authorList>
            <person name="Vuilleumier S."/>
            <person name="Khmelenina V.N."/>
            <person name="Bringel F."/>
            <person name="Reshetnikov A.S."/>
            <person name="Lajus A."/>
            <person name="Mangenot S."/>
            <person name="Rouy Z."/>
            <person name="Op den Camp H.J."/>
            <person name="Jetten M.S."/>
            <person name="Dispirito A.A."/>
            <person name="Dunfield P."/>
            <person name="Klotz M.G."/>
            <person name="Semrau J.D."/>
            <person name="Stein L.Y."/>
            <person name="Barbe V."/>
            <person name="Medigue C."/>
            <person name="Trotsenko Y.A."/>
            <person name="Kalyuzhnaya M.G."/>
        </authorList>
    </citation>
    <scope>NUCLEOTIDE SEQUENCE [LARGE SCALE GENOMIC DNA]</scope>
    <source>
        <strain evidence="3">DSM 19304 / NCIMB 14124 / VKM B-2133 / 20Z</strain>
    </source>
</reference>
<dbReference type="AlphaFoldDB" id="G4SX14"/>
<dbReference type="PANTHER" id="PTHR35446:SF3">
    <property type="entry name" value="CMD DOMAIN-CONTAINING PROTEIN"/>
    <property type="match status" value="1"/>
</dbReference>
<dbReference type="STRING" id="1091494.MEALZ_1380"/>
<feature type="domain" description="Carboxymuconolactone decarboxylase-like" evidence="1">
    <location>
        <begin position="51"/>
        <end position="105"/>
    </location>
</feature>
<dbReference type="SUPFAM" id="SSF69118">
    <property type="entry name" value="AhpD-like"/>
    <property type="match status" value="1"/>
</dbReference>
<evidence type="ECO:0000313" key="3">
    <source>
        <dbReference type="Proteomes" id="UP000008315"/>
    </source>
</evidence>
<dbReference type="PATRIC" id="fig|271065.3.peg.1419"/>
<keyword evidence="3" id="KW-1185">Reference proteome</keyword>
<dbReference type="KEGG" id="mah:MEALZ_1380"/>
<protein>
    <submittedName>
        <fullName evidence="2">Carboxymuconolactone decarboxylase</fullName>
    </submittedName>
</protein>
<dbReference type="Gene3D" id="1.20.1290.10">
    <property type="entry name" value="AhpD-like"/>
    <property type="match status" value="1"/>
</dbReference>
<accession>G4SX14</accession>
<dbReference type="PANTHER" id="PTHR35446">
    <property type="entry name" value="SI:CH211-175M2.5"/>
    <property type="match status" value="1"/>
</dbReference>
<proteinExistence type="predicted"/>
<sequence length="185" mass="20618">MSLFKIHSIEQAPAESRPLLTGAHQKFGFVPNLLSELAEAPATLEAYLTLNSIFDKTSLSPVERQIVLIVASIENDCTYCVAAHSIIAKNMVKADARIIDALREQNPIPDDKLQTLAQFTRSVVKNRGFIDEQALSEFNVAGYSNRHVLEVILGVTMKTLSNYANHVMETPLDDEFKAEEWSKDN</sequence>
<dbReference type="InterPro" id="IPR003779">
    <property type="entry name" value="CMD-like"/>
</dbReference>
<dbReference type="InterPro" id="IPR029032">
    <property type="entry name" value="AhpD-like"/>
</dbReference>
<dbReference type="Pfam" id="PF02627">
    <property type="entry name" value="CMD"/>
    <property type="match status" value="1"/>
</dbReference>
<dbReference type="RefSeq" id="WP_014147865.1">
    <property type="nucleotide sequence ID" value="NC_016112.1"/>
</dbReference>
<dbReference type="EMBL" id="FO082060">
    <property type="protein sequence ID" value="CCE23069.1"/>
    <property type="molecule type" value="Genomic_DNA"/>
</dbReference>